<dbReference type="GO" id="GO:0120147">
    <property type="term" value="F:formylglycine-generating oxidase activity"/>
    <property type="evidence" value="ECO:0007669"/>
    <property type="project" value="TreeGrafter"/>
</dbReference>
<evidence type="ECO:0000256" key="3">
    <source>
        <dbReference type="SAM" id="Phobius"/>
    </source>
</evidence>
<feature type="compositionally biased region" description="Polar residues" evidence="2">
    <location>
        <begin position="724"/>
        <end position="738"/>
    </location>
</feature>
<dbReference type="AlphaFoldDB" id="A0A5R8KI69"/>
<organism evidence="5 6">
    <name type="scientific">Phragmitibacter flavus</name>
    <dbReference type="NCBI Taxonomy" id="2576071"/>
    <lineage>
        <taxon>Bacteria</taxon>
        <taxon>Pseudomonadati</taxon>
        <taxon>Verrucomicrobiota</taxon>
        <taxon>Verrucomicrobiia</taxon>
        <taxon>Verrucomicrobiales</taxon>
        <taxon>Verrucomicrobiaceae</taxon>
        <taxon>Phragmitibacter</taxon>
    </lineage>
</organism>
<evidence type="ECO:0000256" key="1">
    <source>
        <dbReference type="PROSITE-ProRule" id="PRU00169"/>
    </source>
</evidence>
<comment type="caution">
    <text evidence="1">Lacks conserved residue(s) required for the propagation of feature annotation.</text>
</comment>
<dbReference type="InterPro" id="IPR011006">
    <property type="entry name" value="CheY-like_superfamily"/>
</dbReference>
<dbReference type="InterPro" id="IPR011009">
    <property type="entry name" value="Kinase-like_dom_sf"/>
</dbReference>
<accession>A0A5R8KI69</accession>
<dbReference type="Gene3D" id="3.30.200.20">
    <property type="entry name" value="Phosphorylase Kinase, domain 1"/>
    <property type="match status" value="1"/>
</dbReference>
<name>A0A5R8KI69_9BACT</name>
<dbReference type="InterPro" id="IPR001789">
    <property type="entry name" value="Sig_transdc_resp-reg_receiver"/>
</dbReference>
<dbReference type="InterPro" id="IPR001245">
    <property type="entry name" value="Ser-Thr/Tyr_kinase_cat_dom"/>
</dbReference>
<dbReference type="SUPFAM" id="SSF52172">
    <property type="entry name" value="CheY-like"/>
    <property type="match status" value="1"/>
</dbReference>
<feature type="compositionally biased region" description="Pro residues" evidence="2">
    <location>
        <begin position="191"/>
        <end position="204"/>
    </location>
</feature>
<dbReference type="GO" id="GO:0004672">
    <property type="term" value="F:protein kinase activity"/>
    <property type="evidence" value="ECO:0007669"/>
    <property type="project" value="InterPro"/>
</dbReference>
<dbReference type="InterPro" id="IPR042095">
    <property type="entry name" value="SUMF_sf"/>
</dbReference>
<keyword evidence="3" id="KW-1133">Transmembrane helix</keyword>
<dbReference type="PANTHER" id="PTHR23150:SF19">
    <property type="entry name" value="FORMYLGLYCINE-GENERATING ENZYME"/>
    <property type="match status" value="1"/>
</dbReference>
<dbReference type="Pfam" id="PF07714">
    <property type="entry name" value="PK_Tyr_Ser-Thr"/>
    <property type="match status" value="1"/>
</dbReference>
<gene>
    <name evidence="5" type="ORF">FEM03_04595</name>
</gene>
<evidence type="ECO:0000313" key="5">
    <source>
        <dbReference type="EMBL" id="TLD72008.1"/>
    </source>
</evidence>
<dbReference type="Gene3D" id="3.90.1580.10">
    <property type="entry name" value="paralog of FGE (formylglycine-generating enzyme)"/>
    <property type="match status" value="1"/>
</dbReference>
<keyword evidence="3" id="KW-0812">Transmembrane</keyword>
<feature type="domain" description="Response regulatory" evidence="4">
    <location>
        <begin position="13"/>
        <end position="125"/>
    </location>
</feature>
<dbReference type="PROSITE" id="PS50110">
    <property type="entry name" value="RESPONSE_REGULATORY"/>
    <property type="match status" value="1"/>
</dbReference>
<dbReference type="SUPFAM" id="SSF56112">
    <property type="entry name" value="Protein kinase-like (PK-like)"/>
    <property type="match status" value="1"/>
</dbReference>
<feature type="region of interest" description="Disordered" evidence="2">
    <location>
        <begin position="717"/>
        <end position="746"/>
    </location>
</feature>
<evidence type="ECO:0000256" key="2">
    <source>
        <dbReference type="SAM" id="MobiDB-lite"/>
    </source>
</evidence>
<dbReference type="EMBL" id="VAUV01000003">
    <property type="protein sequence ID" value="TLD72008.1"/>
    <property type="molecule type" value="Genomic_DNA"/>
</dbReference>
<protein>
    <recommendedName>
        <fullName evidence="4">Response regulatory domain-containing protein</fullName>
    </recommendedName>
</protein>
<dbReference type="Gene3D" id="3.40.50.2300">
    <property type="match status" value="1"/>
</dbReference>
<dbReference type="Pfam" id="PF03781">
    <property type="entry name" value="FGE-sulfatase"/>
    <property type="match status" value="1"/>
</dbReference>
<dbReference type="OrthoDB" id="182529at2"/>
<feature type="region of interest" description="Disordered" evidence="2">
    <location>
        <begin position="178"/>
        <end position="204"/>
    </location>
</feature>
<dbReference type="GO" id="GO:0000160">
    <property type="term" value="P:phosphorelay signal transduction system"/>
    <property type="evidence" value="ECO:0007669"/>
    <property type="project" value="InterPro"/>
</dbReference>
<sequence length="746" mass="82875">MLSSPSEQPRPMVILYVDPSEKTRIVRSTLLRTEFAVVHESASAEDAVEIAQKLPQLDVLVAEGLLGEFTGFDLRDAIREKFPELHAVFTCRADVSAFREFIGDDPVLMEPIDERLLIEKIRALFPGDDGEPEIRFVPLVSKPPVAAIVPPTSPPPAPWLSPDRVVVPPAPAPAPAPAPMLSPLLAQSKPEPTPEPGPPMMATPELPPVSVALESVEEEEPPILKPGTVLGSYVIQERFYNERTTETYRALQQGVAREVALVLLKPEFANDKDTLVDFLERQRIKASISHHRIAPLYESVQSGPYQFYTRELPHGRTLQQWQASGRKFNEKILADLVAGVSDAMSYATQRGYHYRMLTARDIFIDSENNPSIVNVFRPAAAIPRDFASDTKRFIALLRPVADGPRSRHLLDDLGNDLEDWEELRERAHDFQEEFRERSLLKRADTKEAQDIQASQSATIPIWIYVLTALIIIGLIVGIFVRGKVEANGSAPPVQQVMTAIPAGPFGFQKNDRRTLPAFWIDTHEVTIGQYAEFLAALAADPSAAKRFNHPDQPPSKTTHQPALWDPCYTAATTGVLFNNQRVDLNTPVFGVDWWDAYAYAQWKGRRLPTEEEWEKAARGTDRRMYPWGNNADAKNANLGLDYLPKETTGGNIDGSNLWAPVNEIKLDVSPYGVIGMGGNVEEWTGTWASHPDFPDFKVPIVRGGHFALQKLGSILTDRTYPDTPETTSSTRGFRTASDTAPAPAQP</sequence>
<dbReference type="CDD" id="cd00156">
    <property type="entry name" value="REC"/>
    <property type="match status" value="1"/>
</dbReference>
<evidence type="ECO:0000259" key="4">
    <source>
        <dbReference type="PROSITE" id="PS50110"/>
    </source>
</evidence>
<dbReference type="Gene3D" id="1.10.510.10">
    <property type="entry name" value="Transferase(Phosphotransferase) domain 1"/>
    <property type="match status" value="1"/>
</dbReference>
<proteinExistence type="predicted"/>
<dbReference type="SUPFAM" id="SSF56436">
    <property type="entry name" value="C-type lectin-like"/>
    <property type="match status" value="1"/>
</dbReference>
<dbReference type="InterPro" id="IPR005532">
    <property type="entry name" value="SUMF_dom"/>
</dbReference>
<dbReference type="Proteomes" id="UP000306196">
    <property type="component" value="Unassembled WGS sequence"/>
</dbReference>
<dbReference type="InterPro" id="IPR051043">
    <property type="entry name" value="Sulfatase_Mod_Factor_Kinase"/>
</dbReference>
<dbReference type="InterPro" id="IPR016187">
    <property type="entry name" value="CTDL_fold"/>
</dbReference>
<feature type="transmembrane region" description="Helical" evidence="3">
    <location>
        <begin position="461"/>
        <end position="480"/>
    </location>
</feature>
<keyword evidence="6" id="KW-1185">Reference proteome</keyword>
<keyword evidence="3" id="KW-0472">Membrane</keyword>
<dbReference type="PANTHER" id="PTHR23150">
    <property type="entry name" value="SULFATASE MODIFYING FACTOR 1, 2"/>
    <property type="match status" value="1"/>
</dbReference>
<comment type="caution">
    <text evidence="5">The sequence shown here is derived from an EMBL/GenBank/DDBJ whole genome shotgun (WGS) entry which is preliminary data.</text>
</comment>
<evidence type="ECO:0000313" key="6">
    <source>
        <dbReference type="Proteomes" id="UP000306196"/>
    </source>
</evidence>
<reference evidence="5 6" key="1">
    <citation type="submission" date="2019-05" db="EMBL/GenBank/DDBJ databases">
        <title>Verrucobacter flavum gen. nov., sp. nov. a new member of the family Verrucomicrobiaceae.</title>
        <authorList>
            <person name="Szuroczki S."/>
            <person name="Abbaszade G."/>
            <person name="Szabo A."/>
            <person name="Felfoldi T."/>
            <person name="Schumann P."/>
            <person name="Boka K."/>
            <person name="Keki Z."/>
            <person name="Toumi M."/>
            <person name="Toth E."/>
        </authorList>
    </citation>
    <scope>NUCLEOTIDE SEQUENCE [LARGE SCALE GENOMIC DNA]</scope>
    <source>
        <strain evidence="5 6">MG-N-17</strain>
    </source>
</reference>